<name>A0A445BW95_ARAHY</name>
<dbReference type="EMBL" id="SDMP01000008">
    <property type="protein sequence ID" value="RYR42922.1"/>
    <property type="molecule type" value="Genomic_DNA"/>
</dbReference>
<comment type="caution">
    <text evidence="2">The sequence shown here is derived from an EMBL/GenBank/DDBJ whole genome shotgun (WGS) entry which is preliminary data.</text>
</comment>
<dbReference type="Proteomes" id="UP000289738">
    <property type="component" value="Chromosome A08"/>
</dbReference>
<organism evidence="2 3">
    <name type="scientific">Arachis hypogaea</name>
    <name type="common">Peanut</name>
    <dbReference type="NCBI Taxonomy" id="3818"/>
    <lineage>
        <taxon>Eukaryota</taxon>
        <taxon>Viridiplantae</taxon>
        <taxon>Streptophyta</taxon>
        <taxon>Embryophyta</taxon>
        <taxon>Tracheophyta</taxon>
        <taxon>Spermatophyta</taxon>
        <taxon>Magnoliopsida</taxon>
        <taxon>eudicotyledons</taxon>
        <taxon>Gunneridae</taxon>
        <taxon>Pentapetalae</taxon>
        <taxon>rosids</taxon>
        <taxon>fabids</taxon>
        <taxon>Fabales</taxon>
        <taxon>Fabaceae</taxon>
        <taxon>Papilionoideae</taxon>
        <taxon>50 kb inversion clade</taxon>
        <taxon>dalbergioids sensu lato</taxon>
        <taxon>Dalbergieae</taxon>
        <taxon>Pterocarpus clade</taxon>
        <taxon>Arachis</taxon>
    </lineage>
</organism>
<feature type="compositionally biased region" description="Acidic residues" evidence="1">
    <location>
        <begin position="108"/>
        <end position="118"/>
    </location>
</feature>
<dbReference type="PANTHER" id="PTHR31973:SF187">
    <property type="entry name" value="MUTATOR TRANSPOSASE MUDRA PROTEIN"/>
    <property type="match status" value="1"/>
</dbReference>
<feature type="region of interest" description="Disordered" evidence="1">
    <location>
        <begin position="98"/>
        <end position="126"/>
    </location>
</feature>
<reference evidence="2 3" key="1">
    <citation type="submission" date="2019-01" db="EMBL/GenBank/DDBJ databases">
        <title>Sequencing of cultivated peanut Arachis hypogaea provides insights into genome evolution and oil improvement.</title>
        <authorList>
            <person name="Chen X."/>
        </authorList>
    </citation>
    <scope>NUCLEOTIDE SEQUENCE [LARGE SCALE GENOMIC DNA]</scope>
    <source>
        <strain evidence="3">cv. Fuhuasheng</strain>
        <tissue evidence="2">Leaves</tissue>
    </source>
</reference>
<accession>A0A445BW95</accession>
<evidence type="ECO:0000313" key="2">
    <source>
        <dbReference type="EMBL" id="RYR42922.1"/>
    </source>
</evidence>
<protein>
    <recommendedName>
        <fullName evidence="4">Transposase MuDR plant domain-containing protein</fullName>
    </recommendedName>
</protein>
<evidence type="ECO:0000256" key="1">
    <source>
        <dbReference type="SAM" id="MobiDB-lite"/>
    </source>
</evidence>
<dbReference type="PANTHER" id="PTHR31973">
    <property type="entry name" value="POLYPROTEIN, PUTATIVE-RELATED"/>
    <property type="match status" value="1"/>
</dbReference>
<keyword evidence="3" id="KW-1185">Reference proteome</keyword>
<evidence type="ECO:0008006" key="4">
    <source>
        <dbReference type="Google" id="ProtNLM"/>
    </source>
</evidence>
<gene>
    <name evidence="2" type="ORF">Ahy_A08g039358</name>
</gene>
<evidence type="ECO:0000313" key="3">
    <source>
        <dbReference type="Proteomes" id="UP000289738"/>
    </source>
</evidence>
<dbReference type="AlphaFoldDB" id="A0A445BW95"/>
<sequence>MSHHCLQSAAATCKMAQVATPSRPREESGIAFSHQRFNIGGGSKVVEEECVDADSGPSNIRQAQNIEVEAQGGGVDMEAQMQGLVDVHLNVEEVLQNVGDGDNSKEENDTDDPNYEADSDLHFSDSEDDYCGDDGLFDLDITLGEMHQDIRKSKKSKSAVEKLKKTQKAAIEKKKSSHLSDDEGLNSDELYEVSSKDDEADKKKFSVQKELKDMSNYKWEARTLYATREEFKENVTSYAVHIGRNIKFSVVDNVRVRAKCGDGCEWFAYTVKMANKDSWQLRTVNNHHSCNTVFDIKVMKSKWLAKIFRKKVEENPKLKLGTIQSMTLRKWNVQISRTKVFWAKQDLLVQCIRGLGWPILQQGLIPNQKDTKNFNHQDQLECLGATQLQVYKDNPHHKGVRLSVLSQGLNCVTSCVWCFF</sequence>
<proteinExistence type="predicted"/>